<sequence>MDHKRADEEHWPLLAGQRPDDEERLSQKTDQTPESLAVGPSRCHKIHRAVVWTTKGLVLAGILVYLFAGVGRGMVETSLAPPPSETDFSAFHHGFELLPYPHDFDDPRVTCEIVNITDSAALLKSLSFNLTTKADKIKVFARGPIFGNVTLESGGTAGDDIEVDLKFKHYNPPKDEPSDEIGDKAMFARSRHPQGPLKVKVCPFYAPGGGYGALGIFAIHECDHGSAAGDNKPRHHPGPPPPPPRRPHPPPGSPPLPPPQSAIEASIAIRFPQPSALDRLEIHDFSTELAGFKHSIPNLDIAFTRLTLVGEVEAAGVGATELEVVNIFGGLKGNFSASSKLVLISSTGPIDVNVELWNVESEEGLIEPTKMTIVADKSYIHANVSLLTYSSENTKPSYLVNAVASNGFAHLNFTSQPLGSALGLETFSKDHPTSVYLHPAFEGRFAVNSVFYDPVIVAPDDTEDPYGEGRKRVVKLEKTWLPWTKKGSVEWVKESDAEGAGESTDVPLGTVKMTTVNAPAAMILG</sequence>
<keyword evidence="2" id="KW-1133">Transmembrane helix</keyword>
<gene>
    <name evidence="3" type="ORF">M407DRAFT_241606</name>
</gene>
<keyword evidence="2" id="KW-0472">Membrane</keyword>
<keyword evidence="4" id="KW-1185">Reference proteome</keyword>
<dbReference type="STRING" id="1051891.A0A0C3QU27"/>
<feature type="compositionally biased region" description="Pro residues" evidence="1">
    <location>
        <begin position="238"/>
        <end position="260"/>
    </location>
</feature>
<feature type="transmembrane region" description="Helical" evidence="2">
    <location>
        <begin position="49"/>
        <end position="68"/>
    </location>
</feature>
<evidence type="ECO:0000313" key="3">
    <source>
        <dbReference type="EMBL" id="KIO31839.1"/>
    </source>
</evidence>
<dbReference type="AlphaFoldDB" id="A0A0C3QU27"/>
<reference evidence="4" key="2">
    <citation type="submission" date="2015-01" db="EMBL/GenBank/DDBJ databases">
        <title>Evolutionary Origins and Diversification of the Mycorrhizal Mutualists.</title>
        <authorList>
            <consortium name="DOE Joint Genome Institute"/>
            <consortium name="Mycorrhizal Genomics Consortium"/>
            <person name="Kohler A."/>
            <person name="Kuo A."/>
            <person name="Nagy L.G."/>
            <person name="Floudas D."/>
            <person name="Copeland A."/>
            <person name="Barry K.W."/>
            <person name="Cichocki N."/>
            <person name="Veneault-Fourrey C."/>
            <person name="LaButti K."/>
            <person name="Lindquist E.A."/>
            <person name="Lipzen A."/>
            <person name="Lundell T."/>
            <person name="Morin E."/>
            <person name="Murat C."/>
            <person name="Riley R."/>
            <person name="Ohm R."/>
            <person name="Sun H."/>
            <person name="Tunlid A."/>
            <person name="Henrissat B."/>
            <person name="Grigoriev I.V."/>
            <person name="Hibbett D.S."/>
            <person name="Martin F."/>
        </authorList>
    </citation>
    <scope>NUCLEOTIDE SEQUENCE [LARGE SCALE GENOMIC DNA]</scope>
    <source>
        <strain evidence="4">MUT 4182</strain>
    </source>
</reference>
<feature type="compositionally biased region" description="Basic and acidic residues" evidence="1">
    <location>
        <begin position="1"/>
        <end position="11"/>
    </location>
</feature>
<feature type="region of interest" description="Disordered" evidence="1">
    <location>
        <begin position="225"/>
        <end position="261"/>
    </location>
</feature>
<evidence type="ECO:0000313" key="4">
    <source>
        <dbReference type="Proteomes" id="UP000054248"/>
    </source>
</evidence>
<evidence type="ECO:0000256" key="2">
    <source>
        <dbReference type="SAM" id="Phobius"/>
    </source>
</evidence>
<name>A0A0C3QU27_9AGAM</name>
<dbReference type="HOGENOM" id="CLU_037980_2_0_1"/>
<dbReference type="OrthoDB" id="5570013at2759"/>
<accession>A0A0C3QU27</accession>
<dbReference type="EMBL" id="KN822959">
    <property type="protein sequence ID" value="KIO31839.1"/>
    <property type="molecule type" value="Genomic_DNA"/>
</dbReference>
<dbReference type="Proteomes" id="UP000054248">
    <property type="component" value="Unassembled WGS sequence"/>
</dbReference>
<keyword evidence="2" id="KW-0812">Transmembrane</keyword>
<protein>
    <submittedName>
        <fullName evidence="3">Uncharacterized protein</fullName>
    </submittedName>
</protein>
<proteinExistence type="predicted"/>
<organism evidence="3 4">
    <name type="scientific">Tulasnella calospora MUT 4182</name>
    <dbReference type="NCBI Taxonomy" id="1051891"/>
    <lineage>
        <taxon>Eukaryota</taxon>
        <taxon>Fungi</taxon>
        <taxon>Dikarya</taxon>
        <taxon>Basidiomycota</taxon>
        <taxon>Agaricomycotina</taxon>
        <taxon>Agaricomycetes</taxon>
        <taxon>Cantharellales</taxon>
        <taxon>Tulasnellaceae</taxon>
        <taxon>Tulasnella</taxon>
    </lineage>
</organism>
<feature type="compositionally biased region" description="Basic and acidic residues" evidence="1">
    <location>
        <begin position="18"/>
        <end position="27"/>
    </location>
</feature>
<evidence type="ECO:0000256" key="1">
    <source>
        <dbReference type="SAM" id="MobiDB-lite"/>
    </source>
</evidence>
<reference evidence="3 4" key="1">
    <citation type="submission" date="2014-04" db="EMBL/GenBank/DDBJ databases">
        <authorList>
            <consortium name="DOE Joint Genome Institute"/>
            <person name="Kuo A."/>
            <person name="Girlanda M."/>
            <person name="Perotto S."/>
            <person name="Kohler A."/>
            <person name="Nagy L.G."/>
            <person name="Floudas D."/>
            <person name="Copeland A."/>
            <person name="Barry K.W."/>
            <person name="Cichocki N."/>
            <person name="Veneault-Fourrey C."/>
            <person name="LaButti K."/>
            <person name="Lindquist E.A."/>
            <person name="Lipzen A."/>
            <person name="Lundell T."/>
            <person name="Morin E."/>
            <person name="Murat C."/>
            <person name="Sun H."/>
            <person name="Tunlid A."/>
            <person name="Henrissat B."/>
            <person name="Grigoriev I.V."/>
            <person name="Hibbett D.S."/>
            <person name="Martin F."/>
            <person name="Nordberg H.P."/>
            <person name="Cantor M.N."/>
            <person name="Hua S.X."/>
        </authorList>
    </citation>
    <scope>NUCLEOTIDE SEQUENCE [LARGE SCALE GENOMIC DNA]</scope>
    <source>
        <strain evidence="3 4">MUT 4182</strain>
    </source>
</reference>
<feature type="region of interest" description="Disordered" evidence="1">
    <location>
        <begin position="1"/>
        <end position="39"/>
    </location>
</feature>